<dbReference type="Proteomes" id="UP000193570">
    <property type="component" value="Unassembled WGS sequence"/>
</dbReference>
<name>A0A1X6ZE52_9RHOB</name>
<dbReference type="OrthoDB" id="7721289at2"/>
<feature type="signal peptide" evidence="1">
    <location>
        <begin position="1"/>
        <end position="31"/>
    </location>
</feature>
<dbReference type="InterPro" id="IPR037107">
    <property type="entry name" value="Put_OMP_sf"/>
</dbReference>
<dbReference type="Gene3D" id="2.40.128.140">
    <property type="entry name" value="Outer membrane protein"/>
    <property type="match status" value="1"/>
</dbReference>
<evidence type="ECO:0000256" key="1">
    <source>
        <dbReference type="SAM" id="SignalP"/>
    </source>
</evidence>
<dbReference type="AlphaFoldDB" id="A0A1X6ZE52"/>
<dbReference type="InterPro" id="IPR018707">
    <property type="entry name" value="LpxR"/>
</dbReference>
<dbReference type="EMBL" id="FWFK01000004">
    <property type="protein sequence ID" value="SLN49019.1"/>
    <property type="molecule type" value="Genomic_DNA"/>
</dbReference>
<keyword evidence="1" id="KW-0732">Signal</keyword>
<evidence type="ECO:0000313" key="3">
    <source>
        <dbReference type="Proteomes" id="UP000193570"/>
    </source>
</evidence>
<reference evidence="2 3" key="1">
    <citation type="submission" date="2017-03" db="EMBL/GenBank/DDBJ databases">
        <authorList>
            <person name="Afonso C.L."/>
            <person name="Miller P.J."/>
            <person name="Scott M.A."/>
            <person name="Spackman E."/>
            <person name="Goraichik I."/>
            <person name="Dimitrov K.M."/>
            <person name="Suarez D.L."/>
            <person name="Swayne D.E."/>
        </authorList>
    </citation>
    <scope>NUCLEOTIDE SEQUENCE [LARGE SCALE GENOMIC DNA]</scope>
    <source>
        <strain evidence="2 3">CECT 8625</strain>
    </source>
</reference>
<keyword evidence="3" id="KW-1185">Reference proteome</keyword>
<proteinExistence type="predicted"/>
<sequence length="314" mass="34187">MTRHRARPAAVRHVFATAALILGLGASAADAQDRIRLGYGRLFVNDSLGELQDRWQSGSITASRVWGYQFDGTLPATPGDMIELRTHGRAIAPASLRAFDPDDRRYAGILSVGAHTHFQRGAAEVTLGADLVVTGPQTGVGQFQTALHDLISIRPPAPRILDEQIENGWHPTLVAEVGSTRPLGDHARLRPFAEVRWGDETLARAGVDLSFGQFGRDSLMVRDTVSGQRYEVIGVPENGFSLMLGADFAQVADSIYLPDDRGPELKADRQRLRAGLHWQGTGKSAFYGVTWLDEEFEGQDGGQVVGAARISFEF</sequence>
<evidence type="ECO:0000313" key="2">
    <source>
        <dbReference type="EMBL" id="SLN49019.1"/>
    </source>
</evidence>
<organism evidence="2 3">
    <name type="scientific">Roseivivax jejudonensis</name>
    <dbReference type="NCBI Taxonomy" id="1529041"/>
    <lineage>
        <taxon>Bacteria</taxon>
        <taxon>Pseudomonadati</taxon>
        <taxon>Pseudomonadota</taxon>
        <taxon>Alphaproteobacteria</taxon>
        <taxon>Rhodobacterales</taxon>
        <taxon>Roseobacteraceae</taxon>
        <taxon>Roseivivax</taxon>
    </lineage>
</organism>
<evidence type="ECO:0008006" key="4">
    <source>
        <dbReference type="Google" id="ProtNLM"/>
    </source>
</evidence>
<protein>
    <recommendedName>
        <fullName evidence="4">Lipid A deacylase LpxR family protein</fullName>
    </recommendedName>
</protein>
<dbReference type="Pfam" id="PF09982">
    <property type="entry name" value="LpxR"/>
    <property type="match status" value="1"/>
</dbReference>
<gene>
    <name evidence="2" type="ORF">ROJ8625_02408</name>
</gene>
<feature type="chain" id="PRO_5012710734" description="Lipid A deacylase LpxR family protein" evidence="1">
    <location>
        <begin position="32"/>
        <end position="314"/>
    </location>
</feature>
<accession>A0A1X6ZE52</accession>
<dbReference type="RefSeq" id="WP_085792104.1">
    <property type="nucleotide sequence ID" value="NZ_FWFK01000004.1"/>
</dbReference>